<organism evidence="1 2">
    <name type="scientific">Paenibacillus allorhizosphaerae</name>
    <dbReference type="NCBI Taxonomy" id="2849866"/>
    <lineage>
        <taxon>Bacteria</taxon>
        <taxon>Bacillati</taxon>
        <taxon>Bacillota</taxon>
        <taxon>Bacilli</taxon>
        <taxon>Bacillales</taxon>
        <taxon>Paenibacillaceae</taxon>
        <taxon>Paenibacillus</taxon>
    </lineage>
</organism>
<keyword evidence="2" id="KW-1185">Reference proteome</keyword>
<comment type="caution">
    <text evidence="1">The sequence shown here is derived from an EMBL/GenBank/DDBJ whole genome shotgun (WGS) entry which is preliminary data.</text>
</comment>
<dbReference type="Proteomes" id="UP000730618">
    <property type="component" value="Unassembled WGS sequence"/>
</dbReference>
<sequence>MNRELVNNRVSQLPIAMAGIVHGFAEDARGLSIFNHINSPLTKRFLP</sequence>
<evidence type="ECO:0000313" key="1">
    <source>
        <dbReference type="EMBL" id="CAG7648674.1"/>
    </source>
</evidence>
<protein>
    <submittedName>
        <fullName evidence="1">Uncharacterized protein</fullName>
    </submittedName>
</protein>
<proteinExistence type="predicted"/>
<gene>
    <name evidence="1" type="ORF">PAECIP111802_04286</name>
</gene>
<name>A0ABM8VLZ5_9BACL</name>
<dbReference type="EMBL" id="CAJVCE010000012">
    <property type="protein sequence ID" value="CAG7648674.1"/>
    <property type="molecule type" value="Genomic_DNA"/>
</dbReference>
<reference evidence="1 2" key="1">
    <citation type="submission" date="2021-06" db="EMBL/GenBank/DDBJ databases">
        <authorList>
            <person name="Criscuolo A."/>
        </authorList>
    </citation>
    <scope>NUCLEOTIDE SEQUENCE [LARGE SCALE GENOMIC DNA]</scope>
    <source>
        <strain evidence="2">CIP 111802</strain>
    </source>
</reference>
<accession>A0ABM8VLZ5</accession>
<evidence type="ECO:0000313" key="2">
    <source>
        <dbReference type="Proteomes" id="UP000730618"/>
    </source>
</evidence>